<organism evidence="3 4">
    <name type="scientific">Basidiobolus ranarum</name>
    <dbReference type="NCBI Taxonomy" id="34480"/>
    <lineage>
        <taxon>Eukaryota</taxon>
        <taxon>Fungi</taxon>
        <taxon>Fungi incertae sedis</taxon>
        <taxon>Zoopagomycota</taxon>
        <taxon>Entomophthoromycotina</taxon>
        <taxon>Basidiobolomycetes</taxon>
        <taxon>Basidiobolales</taxon>
        <taxon>Basidiobolaceae</taxon>
        <taxon>Basidiobolus</taxon>
    </lineage>
</organism>
<reference evidence="3 4" key="1">
    <citation type="submission" date="2023-04" db="EMBL/GenBank/DDBJ databases">
        <title>Genome of Basidiobolus ranarum AG-B5.</title>
        <authorList>
            <person name="Stajich J.E."/>
            <person name="Carter-House D."/>
            <person name="Gryganskyi A."/>
        </authorList>
    </citation>
    <scope>NUCLEOTIDE SEQUENCE [LARGE SCALE GENOMIC DNA]</scope>
    <source>
        <strain evidence="3 4">AG-B5</strain>
    </source>
</reference>
<keyword evidence="2" id="KW-1133">Transmembrane helix</keyword>
<evidence type="ECO:0000256" key="1">
    <source>
        <dbReference type="SAM" id="MobiDB-lite"/>
    </source>
</evidence>
<feature type="compositionally biased region" description="Polar residues" evidence="1">
    <location>
        <begin position="19"/>
        <end position="45"/>
    </location>
</feature>
<proteinExistence type="predicted"/>
<comment type="caution">
    <text evidence="3">The sequence shown here is derived from an EMBL/GenBank/DDBJ whole genome shotgun (WGS) entry which is preliminary data.</text>
</comment>
<evidence type="ECO:0000256" key="2">
    <source>
        <dbReference type="SAM" id="Phobius"/>
    </source>
</evidence>
<dbReference type="Proteomes" id="UP001479436">
    <property type="component" value="Unassembled WGS sequence"/>
</dbReference>
<feature type="transmembrane region" description="Helical" evidence="2">
    <location>
        <begin position="77"/>
        <end position="100"/>
    </location>
</feature>
<keyword evidence="2" id="KW-0472">Membrane</keyword>
<name>A0ABR2VSL3_9FUNG</name>
<feature type="region of interest" description="Disordered" evidence="1">
    <location>
        <begin position="1"/>
        <end position="48"/>
    </location>
</feature>
<evidence type="ECO:0000313" key="3">
    <source>
        <dbReference type="EMBL" id="KAK9700344.1"/>
    </source>
</evidence>
<sequence length="231" mass="26130">MESLITLNQPLQKEELSTPERQSLLSSNEEAKKSTTLNDTESSPARSPERIPSFLLMQVDGDISVVRIHFETSNDSIILLKATLLITCLLVLVLFLYVVITQDIIPKLKHPSSFLSFINFRTVVSFVMILWFIAFCLLSHLVRLNFDVPPEGELFFADIRKELPKCNVCVLPGGEVSLLRLDKEKSELMETDVGVRNERDKEVDGWSTRAVLVPDEGTEAIELREVESTRP</sequence>
<gene>
    <name evidence="3" type="ORF">K7432_012236</name>
</gene>
<accession>A0ABR2VSL3</accession>
<evidence type="ECO:0000313" key="4">
    <source>
        <dbReference type="Proteomes" id="UP001479436"/>
    </source>
</evidence>
<keyword evidence="2" id="KW-0812">Transmembrane</keyword>
<feature type="compositionally biased region" description="Polar residues" evidence="1">
    <location>
        <begin position="1"/>
        <end position="11"/>
    </location>
</feature>
<feature type="transmembrane region" description="Helical" evidence="2">
    <location>
        <begin position="120"/>
        <end position="142"/>
    </location>
</feature>
<protein>
    <submittedName>
        <fullName evidence="3">Uncharacterized protein</fullName>
    </submittedName>
</protein>
<dbReference type="EMBL" id="JASJQH010007916">
    <property type="protein sequence ID" value="KAK9700344.1"/>
    <property type="molecule type" value="Genomic_DNA"/>
</dbReference>
<keyword evidence="4" id="KW-1185">Reference proteome</keyword>